<gene>
    <name evidence="9" type="ORF">C1SCF055_LOCUS40280</name>
</gene>
<evidence type="ECO:0000256" key="3">
    <source>
        <dbReference type="ARBA" id="ARBA00022989"/>
    </source>
</evidence>
<dbReference type="GO" id="GO:0016020">
    <property type="term" value="C:membrane"/>
    <property type="evidence" value="ECO:0007669"/>
    <property type="project" value="GOC"/>
</dbReference>
<sequence>MDLKALMLKAGSWLVDGFGCMFYLLPPNQLALEKGEAVPNYLATHGIAMFVVLISTELAIGYACSKKCVYRFNDFIGSLSSGTCQQLVGTLTSRLLNPKGSFTVVQSKYSLMTLNVKARPIQSWLLLMMGVDLAYYWAHRCLHVFHLGWAAHSVHHSGEDYNLPTALRQGALQPLMTWIFSLPLALFFPAESILVHLQLNTLYQFWIHTEFCGRLGWLEFLFNTPFHHRVHHRPPGNCNYAGVLIVWDRLFKTYSTETERLDHYGLAQPVRSFNVWELNLQHWRKIAGSSRGFQGVGLWRLIRASLGHRAHHPMRFSPQALLDPFDPMKNGSWALPKEATGKYQGADLTLLGKTAALTVFLGSFLCLQRAERKNVELMQLCCNVGAGLLWLGALGDMLDQGTCNRSLMLKMFTAASVTLGDFALTAGV</sequence>
<evidence type="ECO:0000256" key="6">
    <source>
        <dbReference type="ARBA" id="ARBA00023136"/>
    </source>
</evidence>
<dbReference type="InterPro" id="IPR051689">
    <property type="entry name" value="Sterol_desaturase/TMEM195"/>
</dbReference>
<protein>
    <submittedName>
        <fullName evidence="10">Alkylglycerol monooxygenase (Transmembran e protein 195)</fullName>
    </submittedName>
</protein>
<proteinExistence type="predicted"/>
<dbReference type="PANTHER" id="PTHR21624:SF1">
    <property type="entry name" value="ALKYLGLYCEROL MONOOXYGENASE"/>
    <property type="match status" value="1"/>
</dbReference>
<accession>A0A9P1DV85</accession>
<dbReference type="GO" id="GO:0008610">
    <property type="term" value="P:lipid biosynthetic process"/>
    <property type="evidence" value="ECO:0007669"/>
    <property type="project" value="InterPro"/>
</dbReference>
<dbReference type="PANTHER" id="PTHR21624">
    <property type="entry name" value="STEROL DESATURASE-RELATED PROTEIN"/>
    <property type="match status" value="1"/>
</dbReference>
<evidence type="ECO:0000256" key="5">
    <source>
        <dbReference type="ARBA" id="ARBA00023098"/>
    </source>
</evidence>
<feature type="transmembrane region" description="Helical" evidence="7">
    <location>
        <begin position="45"/>
        <end position="64"/>
    </location>
</feature>
<dbReference type="EMBL" id="CAMXCT010006532">
    <property type="protein sequence ID" value="CAI4015453.1"/>
    <property type="molecule type" value="Genomic_DNA"/>
</dbReference>
<keyword evidence="2 7" id="KW-0812">Transmembrane</keyword>
<evidence type="ECO:0000259" key="8">
    <source>
        <dbReference type="Pfam" id="PF04116"/>
    </source>
</evidence>
<feature type="domain" description="Fatty acid hydroxylase" evidence="8">
    <location>
        <begin position="124"/>
        <end position="253"/>
    </location>
</feature>
<comment type="subcellular location">
    <subcellularLocation>
        <location evidence="1">Endomembrane system</location>
        <topology evidence="1">Multi-pass membrane protein</topology>
    </subcellularLocation>
</comment>
<organism evidence="9">
    <name type="scientific">Cladocopium goreaui</name>
    <dbReference type="NCBI Taxonomy" id="2562237"/>
    <lineage>
        <taxon>Eukaryota</taxon>
        <taxon>Sar</taxon>
        <taxon>Alveolata</taxon>
        <taxon>Dinophyceae</taxon>
        <taxon>Suessiales</taxon>
        <taxon>Symbiodiniaceae</taxon>
        <taxon>Cladocopium</taxon>
    </lineage>
</organism>
<evidence type="ECO:0000256" key="7">
    <source>
        <dbReference type="SAM" id="Phobius"/>
    </source>
</evidence>
<evidence type="ECO:0000313" key="9">
    <source>
        <dbReference type="EMBL" id="CAI4015453.1"/>
    </source>
</evidence>
<keyword evidence="11" id="KW-1185">Reference proteome</keyword>
<feature type="transmembrane region" description="Helical" evidence="7">
    <location>
        <begin position="175"/>
        <end position="197"/>
    </location>
</feature>
<dbReference type="Proteomes" id="UP001152797">
    <property type="component" value="Unassembled WGS sequence"/>
</dbReference>
<dbReference type="AlphaFoldDB" id="A0A9P1DV85"/>
<dbReference type="GO" id="GO:0005783">
    <property type="term" value="C:endoplasmic reticulum"/>
    <property type="evidence" value="ECO:0007669"/>
    <property type="project" value="TreeGrafter"/>
</dbReference>
<dbReference type="GO" id="GO:0005506">
    <property type="term" value="F:iron ion binding"/>
    <property type="evidence" value="ECO:0007669"/>
    <property type="project" value="InterPro"/>
</dbReference>
<feature type="transmembrane region" description="Helical" evidence="7">
    <location>
        <begin position="7"/>
        <end position="25"/>
    </location>
</feature>
<dbReference type="InterPro" id="IPR006694">
    <property type="entry name" value="Fatty_acid_hydroxylase"/>
</dbReference>
<name>A0A9P1DV85_9DINO</name>
<dbReference type="GO" id="GO:0050479">
    <property type="term" value="F:glyceryl-ether monooxygenase activity"/>
    <property type="evidence" value="ECO:0007669"/>
    <property type="project" value="TreeGrafter"/>
</dbReference>
<keyword evidence="5" id="KW-0443">Lipid metabolism</keyword>
<evidence type="ECO:0000256" key="4">
    <source>
        <dbReference type="ARBA" id="ARBA00023002"/>
    </source>
</evidence>
<dbReference type="GO" id="GO:0006643">
    <property type="term" value="P:membrane lipid metabolic process"/>
    <property type="evidence" value="ECO:0007669"/>
    <property type="project" value="TreeGrafter"/>
</dbReference>
<dbReference type="EMBL" id="CAMXCT030006532">
    <property type="protein sequence ID" value="CAL4802765.1"/>
    <property type="molecule type" value="Genomic_DNA"/>
</dbReference>
<evidence type="ECO:0000256" key="2">
    <source>
        <dbReference type="ARBA" id="ARBA00022692"/>
    </source>
</evidence>
<keyword evidence="4" id="KW-0560">Oxidoreductase</keyword>
<keyword evidence="10" id="KW-0503">Monooxygenase</keyword>
<reference evidence="10 11" key="2">
    <citation type="submission" date="2024-05" db="EMBL/GenBank/DDBJ databases">
        <authorList>
            <person name="Chen Y."/>
            <person name="Shah S."/>
            <person name="Dougan E. K."/>
            <person name="Thang M."/>
            <person name="Chan C."/>
        </authorList>
    </citation>
    <scope>NUCLEOTIDE SEQUENCE [LARGE SCALE GENOMIC DNA]</scope>
</reference>
<dbReference type="OrthoDB" id="6354873at2759"/>
<evidence type="ECO:0000256" key="1">
    <source>
        <dbReference type="ARBA" id="ARBA00004127"/>
    </source>
</evidence>
<comment type="caution">
    <text evidence="9">The sequence shown here is derived from an EMBL/GenBank/DDBJ whole genome shotgun (WGS) entry which is preliminary data.</text>
</comment>
<keyword evidence="6 7" id="KW-0472">Membrane</keyword>
<reference evidence="9" key="1">
    <citation type="submission" date="2022-10" db="EMBL/GenBank/DDBJ databases">
        <authorList>
            <person name="Chen Y."/>
            <person name="Dougan E. K."/>
            <person name="Chan C."/>
            <person name="Rhodes N."/>
            <person name="Thang M."/>
        </authorList>
    </citation>
    <scope>NUCLEOTIDE SEQUENCE</scope>
</reference>
<dbReference type="EMBL" id="CAMXCT020006532">
    <property type="protein sequence ID" value="CAL1168828.1"/>
    <property type="molecule type" value="Genomic_DNA"/>
</dbReference>
<evidence type="ECO:0000313" key="11">
    <source>
        <dbReference type="Proteomes" id="UP001152797"/>
    </source>
</evidence>
<evidence type="ECO:0000313" key="10">
    <source>
        <dbReference type="EMBL" id="CAL4802765.1"/>
    </source>
</evidence>
<keyword evidence="3 7" id="KW-1133">Transmembrane helix</keyword>
<dbReference type="Pfam" id="PF04116">
    <property type="entry name" value="FA_hydroxylase"/>
    <property type="match status" value="1"/>
</dbReference>